<sequence length="313" mass="34138">MNEHEAPVWCCAFHPLVPLLASGGGDRIVRLWRMDGECLRVLRGHSEWVYSLSFSPSGELLVSASFDGSLRVWDVSNGKCVRVMRAGGINFLACSFDPLGTFIAAASSDKLIRFFRLSDGEVSRTLRGHEKEVTCLSFHPSDRLLASGSLDCSLRLWSTKSGEQLRVLGGRAQAKVWCCSFSPSGHLLASGGSDSVIRLWRVEDGEVVSSLSGHRGAVRTLAFDARGGDGGELLISGEGNLMWGSDNSVRVWGPVERGDRMQLQPLQEGERWKWRCLAVVLGHGKMITNVALPPDGSFFASSSRDGSVRLWSV</sequence>
<dbReference type="OMA" id="LWNWAEN"/>
<proteinExistence type="predicted"/>
<reference evidence="5" key="1">
    <citation type="journal article" date="2012" name="Nature">
        <title>Algal genomes reveal evolutionary mosaicism and the fate of nucleomorphs.</title>
        <authorList>
            <consortium name="DOE Joint Genome Institute"/>
            <person name="Curtis B.A."/>
            <person name="Tanifuji G."/>
            <person name="Burki F."/>
            <person name="Gruber A."/>
            <person name="Irimia M."/>
            <person name="Maruyama S."/>
            <person name="Arias M.C."/>
            <person name="Ball S.G."/>
            <person name="Gile G.H."/>
            <person name="Hirakawa Y."/>
            <person name="Hopkins J.F."/>
            <person name="Kuo A."/>
            <person name="Rensing S.A."/>
            <person name="Schmutz J."/>
            <person name="Symeonidi A."/>
            <person name="Elias M."/>
            <person name="Eveleigh R.J."/>
            <person name="Herman E.K."/>
            <person name="Klute M.J."/>
            <person name="Nakayama T."/>
            <person name="Obornik M."/>
            <person name="Reyes-Prieto A."/>
            <person name="Armbrust E.V."/>
            <person name="Aves S.J."/>
            <person name="Beiko R.G."/>
            <person name="Coutinho P."/>
            <person name="Dacks J.B."/>
            <person name="Durnford D.G."/>
            <person name="Fast N.M."/>
            <person name="Green B.R."/>
            <person name="Grisdale C.J."/>
            <person name="Hempel F."/>
            <person name="Henrissat B."/>
            <person name="Hoppner M.P."/>
            <person name="Ishida K."/>
            <person name="Kim E."/>
            <person name="Koreny L."/>
            <person name="Kroth P.G."/>
            <person name="Liu Y."/>
            <person name="Malik S.B."/>
            <person name="Maier U.G."/>
            <person name="McRose D."/>
            <person name="Mock T."/>
            <person name="Neilson J.A."/>
            <person name="Onodera N.T."/>
            <person name="Poole A.M."/>
            <person name="Pritham E.J."/>
            <person name="Richards T.A."/>
            <person name="Rocap G."/>
            <person name="Roy S.W."/>
            <person name="Sarai C."/>
            <person name="Schaack S."/>
            <person name="Shirato S."/>
            <person name="Slamovits C.H."/>
            <person name="Spencer D.F."/>
            <person name="Suzuki S."/>
            <person name="Worden A.Z."/>
            <person name="Zauner S."/>
            <person name="Barry K."/>
            <person name="Bell C."/>
            <person name="Bharti A.K."/>
            <person name="Crow J.A."/>
            <person name="Grimwood J."/>
            <person name="Kramer R."/>
            <person name="Lindquist E."/>
            <person name="Lucas S."/>
            <person name="Salamov A."/>
            <person name="McFadden G.I."/>
            <person name="Lane C.E."/>
            <person name="Keeling P.J."/>
            <person name="Gray M.W."/>
            <person name="Grigoriev I.V."/>
            <person name="Archibald J.M."/>
        </authorList>
    </citation>
    <scope>NUCLEOTIDE SEQUENCE</scope>
    <source>
        <strain evidence="5">CCMP2712</strain>
    </source>
</reference>
<dbReference type="InterPro" id="IPR001632">
    <property type="entry name" value="WD40_G-protein_beta-like"/>
</dbReference>
<dbReference type="Proteomes" id="UP000011087">
    <property type="component" value="Unassembled WGS sequence"/>
</dbReference>
<dbReference type="SUPFAM" id="SSF50978">
    <property type="entry name" value="WD40 repeat-like"/>
    <property type="match status" value="1"/>
</dbReference>
<reference evidence="5" key="2">
    <citation type="submission" date="2012-11" db="EMBL/GenBank/DDBJ databases">
        <authorList>
            <person name="Kuo A."/>
            <person name="Curtis B.A."/>
            <person name="Tanifuji G."/>
            <person name="Burki F."/>
            <person name="Gruber A."/>
            <person name="Irimia M."/>
            <person name="Maruyama S."/>
            <person name="Arias M.C."/>
            <person name="Ball S.G."/>
            <person name="Gile G.H."/>
            <person name="Hirakawa Y."/>
            <person name="Hopkins J.F."/>
            <person name="Rensing S.A."/>
            <person name="Schmutz J."/>
            <person name="Symeonidi A."/>
            <person name="Elias M."/>
            <person name="Eveleigh R.J."/>
            <person name="Herman E.K."/>
            <person name="Klute M.J."/>
            <person name="Nakayama T."/>
            <person name="Obornik M."/>
            <person name="Reyes-Prieto A."/>
            <person name="Armbrust E.V."/>
            <person name="Aves S.J."/>
            <person name="Beiko R.G."/>
            <person name="Coutinho P."/>
            <person name="Dacks J.B."/>
            <person name="Durnford D.G."/>
            <person name="Fast N.M."/>
            <person name="Green B.R."/>
            <person name="Grisdale C."/>
            <person name="Hempe F."/>
            <person name="Henrissat B."/>
            <person name="Hoppner M.P."/>
            <person name="Ishida K.-I."/>
            <person name="Kim E."/>
            <person name="Koreny L."/>
            <person name="Kroth P.G."/>
            <person name="Liu Y."/>
            <person name="Malik S.-B."/>
            <person name="Maier U.G."/>
            <person name="McRose D."/>
            <person name="Mock T."/>
            <person name="Neilson J.A."/>
            <person name="Onodera N.T."/>
            <person name="Poole A.M."/>
            <person name="Pritham E.J."/>
            <person name="Richards T.A."/>
            <person name="Rocap G."/>
            <person name="Roy S.W."/>
            <person name="Sarai C."/>
            <person name="Schaack S."/>
            <person name="Shirato S."/>
            <person name="Slamovits C.H."/>
            <person name="Spencer D.F."/>
            <person name="Suzuki S."/>
            <person name="Worden A.Z."/>
            <person name="Zauner S."/>
            <person name="Barry K."/>
            <person name="Bell C."/>
            <person name="Bharti A.K."/>
            <person name="Crow J.A."/>
            <person name="Grimwood J."/>
            <person name="Kramer R."/>
            <person name="Lindquist E."/>
            <person name="Lucas S."/>
            <person name="Salamov A."/>
            <person name="McFadden G.I."/>
            <person name="Lane C.E."/>
            <person name="Keeling P.J."/>
            <person name="Gray M.W."/>
            <person name="Grigoriev I.V."/>
            <person name="Archibald J.M."/>
        </authorList>
    </citation>
    <scope>NUCLEOTIDE SEQUENCE</scope>
    <source>
        <strain evidence="5">CCMP2712</strain>
    </source>
</reference>
<dbReference type="OrthoDB" id="674604at2759"/>
<evidence type="ECO:0000256" key="3">
    <source>
        <dbReference type="PROSITE-ProRule" id="PRU00221"/>
    </source>
</evidence>
<dbReference type="InterPro" id="IPR020472">
    <property type="entry name" value="WD40_PAC1"/>
</dbReference>
<feature type="repeat" description="WD" evidence="3">
    <location>
        <begin position="42"/>
        <end position="83"/>
    </location>
</feature>
<evidence type="ECO:0000256" key="1">
    <source>
        <dbReference type="ARBA" id="ARBA00022574"/>
    </source>
</evidence>
<dbReference type="PRINTS" id="PR00319">
    <property type="entry name" value="GPROTEINB"/>
</dbReference>
<dbReference type="PRINTS" id="PR00320">
    <property type="entry name" value="GPROTEINBRPT"/>
</dbReference>
<keyword evidence="1 3" id="KW-0853">WD repeat</keyword>
<feature type="repeat" description="WD" evidence="3">
    <location>
        <begin position="176"/>
        <end position="210"/>
    </location>
</feature>
<dbReference type="PANTHER" id="PTHR19848">
    <property type="entry name" value="WD40 REPEAT PROTEIN"/>
    <property type="match status" value="1"/>
</dbReference>
<keyword evidence="2" id="KW-0677">Repeat</keyword>
<feature type="repeat" description="WD" evidence="3">
    <location>
        <begin position="280"/>
        <end position="313"/>
    </location>
</feature>
<accession>A0A0C3TKW7</accession>
<keyword evidence="5" id="KW-1185">Reference proteome</keyword>
<reference evidence="4" key="3">
    <citation type="submission" date="2016-03" db="UniProtKB">
        <authorList>
            <consortium name="EnsemblProtists"/>
        </authorList>
    </citation>
    <scope>IDENTIFICATION</scope>
</reference>
<dbReference type="eggNOG" id="KOG0272">
    <property type="taxonomic scope" value="Eukaryota"/>
</dbReference>
<name>A0A0C3TKW7_GUITC</name>
<evidence type="ECO:0000256" key="2">
    <source>
        <dbReference type="ARBA" id="ARBA00022737"/>
    </source>
</evidence>
<feature type="repeat" description="WD" evidence="3">
    <location>
        <begin position="126"/>
        <end position="167"/>
    </location>
</feature>
<protein>
    <recommendedName>
        <fullName evidence="6">Anaphase-promoting complex subunit 4 WD40 domain-containing protein</fullName>
    </recommendedName>
</protein>
<dbReference type="PROSITE" id="PS50082">
    <property type="entry name" value="WD_REPEATS_2"/>
    <property type="match status" value="5"/>
</dbReference>
<dbReference type="Gene3D" id="2.130.10.10">
    <property type="entry name" value="YVTN repeat-like/Quinoprotein amine dehydrogenase"/>
    <property type="match status" value="3"/>
</dbReference>
<dbReference type="InterPro" id="IPR036322">
    <property type="entry name" value="WD40_repeat_dom_sf"/>
</dbReference>
<evidence type="ECO:0000313" key="4">
    <source>
        <dbReference type="EnsemblProtists" id="EKX44555"/>
    </source>
</evidence>
<dbReference type="Pfam" id="PF00400">
    <property type="entry name" value="WD40"/>
    <property type="match status" value="7"/>
</dbReference>
<dbReference type="CDD" id="cd00200">
    <property type="entry name" value="WD40"/>
    <property type="match status" value="1"/>
</dbReference>
<dbReference type="PROSITE" id="PS00678">
    <property type="entry name" value="WD_REPEATS_1"/>
    <property type="match status" value="1"/>
</dbReference>
<feature type="repeat" description="WD" evidence="3">
    <location>
        <begin position="1"/>
        <end position="35"/>
    </location>
</feature>
<organism evidence="4 5">
    <name type="scientific">Guillardia theta (strain CCMP2712)</name>
    <name type="common">Cryptophyte</name>
    <dbReference type="NCBI Taxonomy" id="905079"/>
    <lineage>
        <taxon>Eukaryota</taxon>
        <taxon>Cryptophyceae</taxon>
        <taxon>Pyrenomonadales</taxon>
        <taxon>Geminigeraceae</taxon>
        <taxon>Guillardia</taxon>
    </lineage>
</organism>
<dbReference type="InterPro" id="IPR001680">
    <property type="entry name" value="WD40_rpt"/>
</dbReference>
<dbReference type="InterPro" id="IPR015943">
    <property type="entry name" value="WD40/YVTN_repeat-like_dom_sf"/>
</dbReference>
<evidence type="ECO:0008006" key="6">
    <source>
        <dbReference type="Google" id="ProtNLM"/>
    </source>
</evidence>
<dbReference type="PaxDb" id="55529-EKX44555"/>
<dbReference type="HOGENOM" id="CLU_000288_57_33_1"/>
<dbReference type="EnsemblProtists" id="EKX44555">
    <property type="protein sequence ID" value="EKX44555"/>
    <property type="gene ID" value="GUITHDRAFT_60575"/>
</dbReference>
<dbReference type="PANTHER" id="PTHR19848:SF8">
    <property type="entry name" value="F-BOX AND WD REPEAT DOMAIN CONTAINING 7"/>
    <property type="match status" value="1"/>
</dbReference>
<dbReference type="PROSITE" id="PS50294">
    <property type="entry name" value="WD_REPEATS_REGION"/>
    <property type="match status" value="5"/>
</dbReference>
<evidence type="ECO:0000313" key="5">
    <source>
        <dbReference type="Proteomes" id="UP000011087"/>
    </source>
</evidence>
<dbReference type="InterPro" id="IPR019775">
    <property type="entry name" value="WD40_repeat_CS"/>
</dbReference>
<dbReference type="STRING" id="905079.L1J903"/>
<dbReference type="SMART" id="SM00320">
    <property type="entry name" value="WD40"/>
    <property type="match status" value="7"/>
</dbReference>